<evidence type="ECO:0000259" key="6">
    <source>
        <dbReference type="Pfam" id="PF01464"/>
    </source>
</evidence>
<dbReference type="GO" id="GO:0071555">
    <property type="term" value="P:cell wall organization"/>
    <property type="evidence" value="ECO:0007669"/>
    <property type="project" value="UniProtKB-KW"/>
</dbReference>
<keyword evidence="4" id="KW-0456">Lyase</keyword>
<reference evidence="7 8" key="1">
    <citation type="journal article" date="2017" name="Int. J. Syst. Evol. Microbiol.">
        <title>Rouxiella badensis sp. nov. and Rouxiella silvae sp. nov. isolated from peat bog soil in Germany and emendation of the genus description.</title>
        <authorList>
            <person name="Le Fleche-Mateos A."/>
            <person name="Kugler J.H."/>
            <person name="Hansen S.H."/>
            <person name="Syldatk C."/>
            <person name="Hausmann R."/>
            <person name="Lomprez F."/>
            <person name="Vandenbogaert M."/>
            <person name="Manuguerra J.C."/>
            <person name="Grimont P.A."/>
        </authorList>
    </citation>
    <scope>NUCLEOTIDE SEQUENCE [LARGE SCALE GENOMIC DNA]</scope>
    <source>
        <strain evidence="7 8">DSM 100043</strain>
    </source>
</reference>
<dbReference type="GO" id="GO:0008933">
    <property type="term" value="F:peptidoglycan lytic transglycosylase activity"/>
    <property type="evidence" value="ECO:0007669"/>
    <property type="project" value="InterPro"/>
</dbReference>
<sequence>MVANIVPIAPLEAPQSASPGVSRLTHNTRYHPMIKRVSNEVGIDADLLHAMIKVESNYQPQAVSHKGARGLLQVMPATGKRFGVTNLMDPEHNLRAGATYMKWLIEHFDNDLTLALAGYNAGEGAVKKYGRAVPPYKETQHYVKKVLGHYNRLQNSKSEQEEVLSSEATPVSEIAANKKTRNTQSENKADKSDIALGDKLLGLLLSQPKATTTANKKHGTSVNEHAVL</sequence>
<evidence type="ECO:0000256" key="2">
    <source>
        <dbReference type="ARBA" id="ARBA00007734"/>
    </source>
</evidence>
<dbReference type="InterPro" id="IPR023346">
    <property type="entry name" value="Lysozyme-like_dom_sf"/>
</dbReference>
<dbReference type="STRING" id="1646377.BS640_06380"/>
<dbReference type="SUPFAM" id="SSF53955">
    <property type="entry name" value="Lysozyme-like"/>
    <property type="match status" value="1"/>
</dbReference>
<name>A0A1X0WI79_9GAMM</name>
<dbReference type="PANTHER" id="PTHR37423">
    <property type="entry name" value="SOLUBLE LYTIC MUREIN TRANSGLYCOSYLASE-RELATED"/>
    <property type="match status" value="1"/>
</dbReference>
<dbReference type="Pfam" id="PF01464">
    <property type="entry name" value="SLT"/>
    <property type="match status" value="1"/>
</dbReference>
<comment type="similarity">
    <text evidence="2">Belongs to the transglycosylase Slt family.</text>
</comment>
<dbReference type="EMBL" id="MRWE01000007">
    <property type="protein sequence ID" value="ORJ26488.1"/>
    <property type="molecule type" value="Genomic_DNA"/>
</dbReference>
<comment type="catalytic activity">
    <reaction evidence="1">
        <text>Exolytic cleavage of the (1-&gt;4)-beta-glycosidic linkage between N-acetylmuramic acid (MurNAc) and N-acetylglucosamine (GlcNAc) residues in peptidoglycan, from either the reducing or the non-reducing ends of the peptidoglycan chains, with concomitant formation of a 1,6-anhydrobond in the MurNAc residue.</text>
        <dbReference type="EC" id="4.2.2.n1"/>
    </reaction>
</comment>
<accession>A0A1X0WI79</accession>
<evidence type="ECO:0000313" key="7">
    <source>
        <dbReference type="EMBL" id="ORJ26488.1"/>
    </source>
</evidence>
<feature type="domain" description="Transglycosylase SLT" evidence="6">
    <location>
        <begin position="34"/>
        <end position="133"/>
    </location>
</feature>
<keyword evidence="8" id="KW-1185">Reference proteome</keyword>
<evidence type="ECO:0000313" key="8">
    <source>
        <dbReference type="Proteomes" id="UP000192536"/>
    </source>
</evidence>
<dbReference type="EC" id="4.2.2.n1" evidence="3"/>
<dbReference type="InterPro" id="IPR008258">
    <property type="entry name" value="Transglycosylase_SLT_dom_1"/>
</dbReference>
<dbReference type="Gene3D" id="1.10.530.10">
    <property type="match status" value="1"/>
</dbReference>
<evidence type="ECO:0000256" key="3">
    <source>
        <dbReference type="ARBA" id="ARBA00012587"/>
    </source>
</evidence>
<keyword evidence="5" id="KW-0961">Cell wall biogenesis/degradation</keyword>
<organism evidence="7 8">
    <name type="scientific">Rouxiella badensis</name>
    <dbReference type="NCBI Taxonomy" id="1646377"/>
    <lineage>
        <taxon>Bacteria</taxon>
        <taxon>Pseudomonadati</taxon>
        <taxon>Pseudomonadota</taxon>
        <taxon>Gammaproteobacteria</taxon>
        <taxon>Enterobacterales</taxon>
        <taxon>Yersiniaceae</taxon>
        <taxon>Rouxiella</taxon>
    </lineage>
</organism>
<evidence type="ECO:0000256" key="5">
    <source>
        <dbReference type="ARBA" id="ARBA00023316"/>
    </source>
</evidence>
<dbReference type="GO" id="GO:0000270">
    <property type="term" value="P:peptidoglycan metabolic process"/>
    <property type="evidence" value="ECO:0007669"/>
    <property type="project" value="InterPro"/>
</dbReference>
<evidence type="ECO:0000256" key="4">
    <source>
        <dbReference type="ARBA" id="ARBA00023239"/>
    </source>
</evidence>
<comment type="caution">
    <text evidence="7">The sequence shown here is derived from an EMBL/GenBank/DDBJ whole genome shotgun (WGS) entry which is preliminary data.</text>
</comment>
<dbReference type="PANTHER" id="PTHR37423:SF2">
    <property type="entry name" value="MEMBRANE-BOUND LYTIC MUREIN TRANSGLYCOSYLASE C"/>
    <property type="match status" value="1"/>
</dbReference>
<dbReference type="PROSITE" id="PS00922">
    <property type="entry name" value="TRANSGLYCOSYLASE"/>
    <property type="match status" value="1"/>
</dbReference>
<dbReference type="AlphaFoldDB" id="A0A1X0WI79"/>
<gene>
    <name evidence="7" type="ORF">BS640_06380</name>
</gene>
<dbReference type="Proteomes" id="UP000192536">
    <property type="component" value="Unassembled WGS sequence"/>
</dbReference>
<evidence type="ECO:0000256" key="1">
    <source>
        <dbReference type="ARBA" id="ARBA00001420"/>
    </source>
</evidence>
<proteinExistence type="inferred from homology"/>
<dbReference type="CDD" id="cd00254">
    <property type="entry name" value="LT-like"/>
    <property type="match status" value="1"/>
</dbReference>
<dbReference type="InterPro" id="IPR000189">
    <property type="entry name" value="Transglyc_AS"/>
</dbReference>
<protein>
    <recommendedName>
        <fullName evidence="3">peptidoglycan lytic exotransglycosylase</fullName>
        <ecNumber evidence="3">4.2.2.n1</ecNumber>
    </recommendedName>
</protein>
<dbReference type="GO" id="GO:0016020">
    <property type="term" value="C:membrane"/>
    <property type="evidence" value="ECO:0007669"/>
    <property type="project" value="InterPro"/>
</dbReference>